<organism evidence="1 2">
    <name type="scientific">Stackebrandtia albiflava</name>
    <dbReference type="NCBI Taxonomy" id="406432"/>
    <lineage>
        <taxon>Bacteria</taxon>
        <taxon>Bacillati</taxon>
        <taxon>Actinomycetota</taxon>
        <taxon>Actinomycetes</taxon>
        <taxon>Glycomycetales</taxon>
        <taxon>Glycomycetaceae</taxon>
        <taxon>Stackebrandtia</taxon>
    </lineage>
</organism>
<evidence type="ECO:0000313" key="1">
    <source>
        <dbReference type="EMBL" id="TWJ14812.1"/>
    </source>
</evidence>
<name>A0A562VAA8_9ACTN</name>
<accession>A0A562VAA8</accession>
<dbReference type="InterPro" id="IPR009297">
    <property type="entry name" value="DUF952"/>
</dbReference>
<dbReference type="Gene3D" id="3.20.170.20">
    <property type="entry name" value="Protein of unknown function DUF952"/>
    <property type="match status" value="1"/>
</dbReference>
<proteinExistence type="predicted"/>
<dbReference type="PANTHER" id="PTHR34129">
    <property type="entry name" value="BLR1139 PROTEIN"/>
    <property type="match status" value="1"/>
</dbReference>
<sequence length="117" mass="13091">MTILHFCTEADWNAAAPTGWYRHESLAKEGFIHFSDPYQVHLPADYMMRGRTDLVLLEVDENAVGAEVRYEPADPADPDSMRFPHLYGPLETSAVVAVHPFPPGPDGRFTLPPEVAR</sequence>
<dbReference type="Proteomes" id="UP000321617">
    <property type="component" value="Unassembled WGS sequence"/>
</dbReference>
<comment type="caution">
    <text evidence="1">The sequence shown here is derived from an EMBL/GenBank/DDBJ whole genome shotgun (WGS) entry which is preliminary data.</text>
</comment>
<dbReference type="Pfam" id="PF06108">
    <property type="entry name" value="DUF952"/>
    <property type="match status" value="1"/>
</dbReference>
<dbReference type="EMBL" id="VLLL01000005">
    <property type="protein sequence ID" value="TWJ14812.1"/>
    <property type="molecule type" value="Genomic_DNA"/>
</dbReference>
<dbReference type="SUPFAM" id="SSF56399">
    <property type="entry name" value="ADP-ribosylation"/>
    <property type="match status" value="1"/>
</dbReference>
<dbReference type="RefSeq" id="WP_147132473.1">
    <property type="nucleotide sequence ID" value="NZ_BAABIJ010000001.1"/>
</dbReference>
<reference evidence="1 2" key="1">
    <citation type="journal article" date="2013" name="Stand. Genomic Sci.">
        <title>Genomic Encyclopedia of Type Strains, Phase I: The one thousand microbial genomes (KMG-I) project.</title>
        <authorList>
            <person name="Kyrpides N.C."/>
            <person name="Woyke T."/>
            <person name="Eisen J.A."/>
            <person name="Garrity G."/>
            <person name="Lilburn T.G."/>
            <person name="Beck B.J."/>
            <person name="Whitman W.B."/>
            <person name="Hugenholtz P."/>
            <person name="Klenk H.P."/>
        </authorList>
    </citation>
    <scope>NUCLEOTIDE SEQUENCE [LARGE SCALE GENOMIC DNA]</scope>
    <source>
        <strain evidence="1 2">DSM 45044</strain>
    </source>
</reference>
<protein>
    <submittedName>
        <fullName evidence="1">Uncharacterized protein (DUF952 family)</fullName>
    </submittedName>
</protein>
<gene>
    <name evidence="1" type="ORF">LX16_0504</name>
</gene>
<keyword evidence="2" id="KW-1185">Reference proteome</keyword>
<evidence type="ECO:0000313" key="2">
    <source>
        <dbReference type="Proteomes" id="UP000321617"/>
    </source>
</evidence>
<dbReference type="OrthoDB" id="5638018at2"/>
<dbReference type="AlphaFoldDB" id="A0A562VAA8"/>
<dbReference type="PANTHER" id="PTHR34129:SF1">
    <property type="entry name" value="DUF952 DOMAIN-CONTAINING PROTEIN"/>
    <property type="match status" value="1"/>
</dbReference>